<dbReference type="EMBL" id="CAJPEX010000362">
    <property type="protein sequence ID" value="CAG0915281.1"/>
    <property type="molecule type" value="Genomic_DNA"/>
</dbReference>
<dbReference type="PANTHER" id="PTHR45792:SF2">
    <property type="entry name" value="DIACYLGLYCEROL LIPASE-BETA"/>
    <property type="match status" value="1"/>
</dbReference>
<organism evidence="17">
    <name type="scientific">Notodromas monacha</name>
    <dbReference type="NCBI Taxonomy" id="399045"/>
    <lineage>
        <taxon>Eukaryota</taxon>
        <taxon>Metazoa</taxon>
        <taxon>Ecdysozoa</taxon>
        <taxon>Arthropoda</taxon>
        <taxon>Crustacea</taxon>
        <taxon>Oligostraca</taxon>
        <taxon>Ostracoda</taxon>
        <taxon>Podocopa</taxon>
        <taxon>Podocopida</taxon>
        <taxon>Cypridocopina</taxon>
        <taxon>Cypridoidea</taxon>
        <taxon>Cyprididae</taxon>
        <taxon>Notodromas</taxon>
    </lineage>
</organism>
<name>A0A7R9GBY5_9CRUS</name>
<keyword evidence="5 15" id="KW-0812">Transmembrane</keyword>
<evidence type="ECO:0000259" key="16">
    <source>
        <dbReference type="Pfam" id="PF01764"/>
    </source>
</evidence>
<reference evidence="17" key="1">
    <citation type="submission" date="2020-11" db="EMBL/GenBank/DDBJ databases">
        <authorList>
            <person name="Tran Van P."/>
        </authorList>
    </citation>
    <scope>NUCLEOTIDE SEQUENCE</scope>
</reference>
<accession>A0A7R9GBY5</accession>
<evidence type="ECO:0000256" key="13">
    <source>
        <dbReference type="ARBA" id="ARBA00024531"/>
    </source>
</evidence>
<evidence type="ECO:0000256" key="6">
    <source>
        <dbReference type="ARBA" id="ARBA00022723"/>
    </source>
</evidence>
<dbReference type="EC" id="3.1.1.116" evidence="14"/>
<dbReference type="InterPro" id="IPR052214">
    <property type="entry name" value="DAG_Lipase-Related"/>
</dbReference>
<comment type="subcellular location">
    <subcellularLocation>
        <location evidence="2">Cell membrane</location>
        <topology evidence="2">Multi-pass membrane protein</topology>
    </subcellularLocation>
</comment>
<keyword evidence="4" id="KW-0597">Phosphoprotein</keyword>
<evidence type="ECO:0000256" key="1">
    <source>
        <dbReference type="ARBA" id="ARBA00001913"/>
    </source>
</evidence>
<keyword evidence="11" id="KW-0443">Lipid metabolism</keyword>
<gene>
    <name evidence="17" type="ORF">NMOB1V02_LOCUS2932</name>
</gene>
<evidence type="ECO:0000256" key="11">
    <source>
        <dbReference type="ARBA" id="ARBA00023098"/>
    </source>
</evidence>
<dbReference type="SUPFAM" id="SSF110324">
    <property type="entry name" value="Ribosomal L27 protein-like"/>
    <property type="match status" value="1"/>
</dbReference>
<keyword evidence="3" id="KW-1003">Cell membrane</keyword>
<keyword evidence="9" id="KW-0442">Lipid degradation</keyword>
<dbReference type="Gene3D" id="3.40.50.1820">
    <property type="entry name" value="alpha/beta hydrolase"/>
    <property type="match status" value="1"/>
</dbReference>
<dbReference type="GO" id="GO:0006412">
    <property type="term" value="P:translation"/>
    <property type="evidence" value="ECO:0007669"/>
    <property type="project" value="InterPro"/>
</dbReference>
<evidence type="ECO:0000256" key="5">
    <source>
        <dbReference type="ARBA" id="ARBA00022692"/>
    </source>
</evidence>
<protein>
    <recommendedName>
        <fullName evidence="14">sn-1-specific diacylglycerol lipase</fullName>
        <ecNumber evidence="14">3.1.1.116</ecNumber>
    </recommendedName>
</protein>
<dbReference type="Gene3D" id="2.40.50.100">
    <property type="match status" value="1"/>
</dbReference>
<evidence type="ECO:0000313" key="18">
    <source>
        <dbReference type="Proteomes" id="UP000678499"/>
    </source>
</evidence>
<dbReference type="EMBL" id="OA882399">
    <property type="protein sequence ID" value="CAD7275129.1"/>
    <property type="molecule type" value="Genomic_DNA"/>
</dbReference>
<dbReference type="Pfam" id="PF01016">
    <property type="entry name" value="Ribosomal_L27"/>
    <property type="match status" value="1"/>
</dbReference>
<keyword evidence="10 15" id="KW-1133">Transmembrane helix</keyword>
<evidence type="ECO:0000256" key="3">
    <source>
        <dbReference type="ARBA" id="ARBA00022475"/>
    </source>
</evidence>
<dbReference type="GO" id="GO:0005886">
    <property type="term" value="C:plasma membrane"/>
    <property type="evidence" value="ECO:0007669"/>
    <property type="project" value="UniProtKB-SubCell"/>
</dbReference>
<dbReference type="Proteomes" id="UP000678499">
    <property type="component" value="Unassembled WGS sequence"/>
</dbReference>
<keyword evidence="12 15" id="KW-0472">Membrane</keyword>
<dbReference type="GO" id="GO:0003735">
    <property type="term" value="F:structural constituent of ribosome"/>
    <property type="evidence" value="ECO:0007669"/>
    <property type="project" value="InterPro"/>
</dbReference>
<dbReference type="InterPro" id="IPR001684">
    <property type="entry name" value="Ribosomal_bL27"/>
</dbReference>
<dbReference type="InterPro" id="IPR002921">
    <property type="entry name" value="Fungal_lipase-type"/>
</dbReference>
<evidence type="ECO:0000256" key="8">
    <source>
        <dbReference type="ARBA" id="ARBA00022837"/>
    </source>
</evidence>
<dbReference type="PANTHER" id="PTHR45792">
    <property type="entry name" value="DIACYLGLYCEROL LIPASE HOMOLOG-RELATED"/>
    <property type="match status" value="1"/>
</dbReference>
<dbReference type="AlphaFoldDB" id="A0A7R9GBY5"/>
<evidence type="ECO:0000256" key="10">
    <source>
        <dbReference type="ARBA" id="ARBA00022989"/>
    </source>
</evidence>
<evidence type="ECO:0000256" key="14">
    <source>
        <dbReference type="ARBA" id="ARBA00026104"/>
    </source>
</evidence>
<dbReference type="OrthoDB" id="438440at2759"/>
<keyword evidence="6" id="KW-0479">Metal-binding</keyword>
<evidence type="ECO:0000313" key="17">
    <source>
        <dbReference type="EMBL" id="CAD7275129.1"/>
    </source>
</evidence>
<proteinExistence type="predicted"/>
<dbReference type="Pfam" id="PF01764">
    <property type="entry name" value="Lipase_3"/>
    <property type="match status" value="1"/>
</dbReference>
<dbReference type="GO" id="GO:0016298">
    <property type="term" value="F:lipase activity"/>
    <property type="evidence" value="ECO:0007669"/>
    <property type="project" value="TreeGrafter"/>
</dbReference>
<comment type="catalytic activity">
    <reaction evidence="13">
        <text>a 1,2-diacyl-sn-glycerol + H2O = a 2-acylglycerol + a fatty acid + H(+)</text>
        <dbReference type="Rhea" id="RHEA:33275"/>
        <dbReference type="ChEBI" id="CHEBI:15377"/>
        <dbReference type="ChEBI" id="CHEBI:15378"/>
        <dbReference type="ChEBI" id="CHEBI:17389"/>
        <dbReference type="ChEBI" id="CHEBI:17815"/>
        <dbReference type="ChEBI" id="CHEBI:28868"/>
        <dbReference type="EC" id="3.1.1.116"/>
    </reaction>
    <physiologicalReaction direction="left-to-right" evidence="13">
        <dbReference type="Rhea" id="RHEA:33276"/>
    </physiologicalReaction>
</comment>
<sequence>MNPGNLSSLAQKLGAQAAPCFLRTQVRFRKNLWEPKARYINESKLKGWKRRDGDRTKDGFRIVNQFRVAILPGQNVEMKSDGCLYAIGHGRVMETVEKTNLNFDHFLVQMHYAYLKNDDSRFYRHYVHVIPEPQSTQYCLSDVAAIGLQENVVAWFVVPETVEVLRPACISSSPGLAMPGLVAFGRRWSLGSDDFVIPGVVELFIKCPWVIAVAGIFLYHRTHLYCPGGHLLLLYLIGVFAINVAGMIVDVALVSISSRGTIIDDRPRRNLPVFLYVRLFLCVPELAWVILGTYWCFSDAVQCNNEPVTVSVVSELMSGLFTNADLVPSDVAAGFVLLHAGHRSFKKNSLANAGTLAVPAYLNPVLNMKMYSHDLIVRDNQPESWMTVKLAAHYFKYAWGAYGWFYFLYLGFFKRMWMLRKTMKCFGCCRRPYYKEDNCCQCYVAALKLITGLEQDDILYLSMTNNLFETPFYVALDHESKSIVVTIRGTLSLHDVLTDLSASSEEVSVPGIPEGTRSHKGMFAAARSVANRLEDSQVLVDAKAMYPDYQIVLVGHSLGAAVAGLLACLLRPTFPDLRCYAYSGPGTLTPEAAKITEKFVMSVVLGHDIVPRLCLASAHALKIRLIEALEQCRYPKHRILMTGCCGMLFGGFEPDFLLQPRNGSESQVPDQPLLSAVPRSGADPSYESLAELRMRFKRQQTKESCDCLLIPGKILYIESRRFYSEPAQRSVTSAKKRKDEFVARWARPEEFNEILVTPKMIFQHLPANLHDAFTYLISDAEASSRSASNPTVAVC</sequence>
<evidence type="ECO:0000256" key="15">
    <source>
        <dbReference type="SAM" id="Phobius"/>
    </source>
</evidence>
<feature type="transmembrane region" description="Helical" evidence="15">
    <location>
        <begin position="275"/>
        <end position="295"/>
    </location>
</feature>
<feature type="domain" description="Fungal lipase-type" evidence="16">
    <location>
        <begin position="484"/>
        <end position="614"/>
    </location>
</feature>
<evidence type="ECO:0000256" key="7">
    <source>
        <dbReference type="ARBA" id="ARBA00022801"/>
    </source>
</evidence>
<evidence type="ECO:0000256" key="9">
    <source>
        <dbReference type="ARBA" id="ARBA00022963"/>
    </source>
</evidence>
<comment type="cofactor">
    <cofactor evidence="1">
        <name>Ca(2+)</name>
        <dbReference type="ChEBI" id="CHEBI:29108"/>
    </cofactor>
</comment>
<dbReference type="GO" id="GO:0019369">
    <property type="term" value="P:arachidonate metabolic process"/>
    <property type="evidence" value="ECO:0007669"/>
    <property type="project" value="TreeGrafter"/>
</dbReference>
<dbReference type="CDD" id="cd00519">
    <property type="entry name" value="Lipase_3"/>
    <property type="match status" value="1"/>
</dbReference>
<keyword evidence="18" id="KW-1185">Reference proteome</keyword>
<dbReference type="GO" id="GO:0005840">
    <property type="term" value="C:ribosome"/>
    <property type="evidence" value="ECO:0007669"/>
    <property type="project" value="InterPro"/>
</dbReference>
<feature type="transmembrane region" description="Helical" evidence="15">
    <location>
        <begin position="394"/>
        <end position="413"/>
    </location>
</feature>
<dbReference type="InterPro" id="IPR029058">
    <property type="entry name" value="AB_hydrolase_fold"/>
</dbReference>
<dbReference type="SUPFAM" id="SSF53474">
    <property type="entry name" value="alpha/beta-Hydrolases"/>
    <property type="match status" value="1"/>
</dbReference>
<feature type="transmembrane region" description="Helical" evidence="15">
    <location>
        <begin position="232"/>
        <end position="254"/>
    </location>
</feature>
<dbReference type="GO" id="GO:0046340">
    <property type="term" value="P:diacylglycerol catabolic process"/>
    <property type="evidence" value="ECO:0007669"/>
    <property type="project" value="TreeGrafter"/>
</dbReference>
<evidence type="ECO:0000256" key="12">
    <source>
        <dbReference type="ARBA" id="ARBA00023136"/>
    </source>
</evidence>
<evidence type="ECO:0000256" key="2">
    <source>
        <dbReference type="ARBA" id="ARBA00004651"/>
    </source>
</evidence>
<evidence type="ECO:0000256" key="4">
    <source>
        <dbReference type="ARBA" id="ARBA00022553"/>
    </source>
</evidence>
<keyword evidence="7" id="KW-0378">Hydrolase</keyword>
<keyword evidence="8" id="KW-0106">Calcium</keyword>
<feature type="transmembrane region" description="Helical" evidence="15">
    <location>
        <begin position="195"/>
        <end position="220"/>
    </location>
</feature>
<dbReference type="GO" id="GO:0046872">
    <property type="term" value="F:metal ion binding"/>
    <property type="evidence" value="ECO:0007669"/>
    <property type="project" value="UniProtKB-KW"/>
</dbReference>